<dbReference type="Proteomes" id="UP001352852">
    <property type="component" value="Unassembled WGS sequence"/>
</dbReference>
<reference evidence="1 2" key="1">
    <citation type="submission" date="2021-06" db="EMBL/GenBank/DDBJ databases">
        <authorList>
            <person name="Palmer J.M."/>
        </authorList>
    </citation>
    <scope>NUCLEOTIDE SEQUENCE [LARGE SCALE GENOMIC DNA]</scope>
    <source>
        <strain evidence="1 2">CL_MEX2019</strain>
        <tissue evidence="1">Muscle</tissue>
    </source>
</reference>
<accession>A0ABU7F592</accession>
<evidence type="ECO:0000313" key="1">
    <source>
        <dbReference type="EMBL" id="MED6294606.1"/>
    </source>
</evidence>
<sequence length="112" mass="12626">MHGYVVHCLGTIFPVIHIELKQVYLLCISVCFHLPDATTPLYALEKFSLPKRSAFNPRYCNHCHLKHRSGFELRSVTYLNVSDYTAYPVWTTGAAAVLVLVSSVDRVSVLSQ</sequence>
<name>A0ABU7F592_9TELE</name>
<comment type="caution">
    <text evidence="1">The sequence shown here is derived from an EMBL/GenBank/DDBJ whole genome shotgun (WGS) entry which is preliminary data.</text>
</comment>
<keyword evidence="2" id="KW-1185">Reference proteome</keyword>
<dbReference type="EMBL" id="JAHUTJ010076136">
    <property type="protein sequence ID" value="MED6294606.1"/>
    <property type="molecule type" value="Genomic_DNA"/>
</dbReference>
<organism evidence="1 2">
    <name type="scientific">Characodon lateralis</name>
    <dbReference type="NCBI Taxonomy" id="208331"/>
    <lineage>
        <taxon>Eukaryota</taxon>
        <taxon>Metazoa</taxon>
        <taxon>Chordata</taxon>
        <taxon>Craniata</taxon>
        <taxon>Vertebrata</taxon>
        <taxon>Euteleostomi</taxon>
        <taxon>Actinopterygii</taxon>
        <taxon>Neopterygii</taxon>
        <taxon>Teleostei</taxon>
        <taxon>Neoteleostei</taxon>
        <taxon>Acanthomorphata</taxon>
        <taxon>Ovalentaria</taxon>
        <taxon>Atherinomorphae</taxon>
        <taxon>Cyprinodontiformes</taxon>
        <taxon>Goodeidae</taxon>
        <taxon>Characodon</taxon>
    </lineage>
</organism>
<evidence type="ECO:0000313" key="2">
    <source>
        <dbReference type="Proteomes" id="UP001352852"/>
    </source>
</evidence>
<protein>
    <submittedName>
        <fullName evidence="1">Uncharacterized protein</fullName>
    </submittedName>
</protein>
<gene>
    <name evidence="1" type="ORF">CHARACLAT_022832</name>
</gene>
<proteinExistence type="predicted"/>